<dbReference type="PROSITE" id="PS00211">
    <property type="entry name" value="ABC_TRANSPORTER_1"/>
    <property type="match status" value="1"/>
</dbReference>
<name>A0A4R1EP28_9GAMM</name>
<dbReference type="GO" id="GO:0015098">
    <property type="term" value="F:molybdate ion transmembrane transporter activity"/>
    <property type="evidence" value="ECO:0007669"/>
    <property type="project" value="InterPro"/>
</dbReference>
<evidence type="ECO:0000313" key="12">
    <source>
        <dbReference type="EMBL" id="TCJ83036.1"/>
    </source>
</evidence>
<accession>A0A4R1EP28</accession>
<keyword evidence="1" id="KW-0813">Transport</keyword>
<feature type="domain" description="Mop" evidence="11">
    <location>
        <begin position="291"/>
        <end position="355"/>
    </location>
</feature>
<dbReference type="GO" id="GO:0140359">
    <property type="term" value="F:ABC-type transporter activity"/>
    <property type="evidence" value="ECO:0007669"/>
    <property type="project" value="InterPro"/>
</dbReference>
<comment type="caution">
    <text evidence="12">The sequence shown here is derived from an EMBL/GenBank/DDBJ whole genome shotgun (WGS) entry which is preliminary data.</text>
</comment>
<dbReference type="PROSITE" id="PS50893">
    <property type="entry name" value="ABC_TRANSPORTER_2"/>
    <property type="match status" value="1"/>
</dbReference>
<keyword evidence="13" id="KW-1185">Reference proteome</keyword>
<evidence type="ECO:0000256" key="7">
    <source>
        <dbReference type="ARBA" id="ARBA00022967"/>
    </source>
</evidence>
<evidence type="ECO:0000256" key="6">
    <source>
        <dbReference type="ARBA" id="ARBA00022840"/>
    </source>
</evidence>
<dbReference type="SUPFAM" id="SSF52540">
    <property type="entry name" value="P-loop containing nucleoside triphosphate hydrolases"/>
    <property type="match status" value="1"/>
</dbReference>
<evidence type="ECO:0000256" key="8">
    <source>
        <dbReference type="ARBA" id="ARBA00023136"/>
    </source>
</evidence>
<keyword evidence="8" id="KW-0472">Membrane</keyword>
<proteinExistence type="predicted"/>
<evidence type="ECO:0000256" key="3">
    <source>
        <dbReference type="ARBA" id="ARBA00022505"/>
    </source>
</evidence>
<dbReference type="InterPro" id="IPR003593">
    <property type="entry name" value="AAA+_ATPase"/>
</dbReference>
<reference evidence="12 13" key="1">
    <citation type="submission" date="2019-03" db="EMBL/GenBank/DDBJ databases">
        <title>Genomic Encyclopedia of Type Strains, Phase IV (KMG-IV): sequencing the most valuable type-strain genomes for metagenomic binning, comparative biology and taxonomic classification.</title>
        <authorList>
            <person name="Goeker M."/>
        </authorList>
    </citation>
    <scope>NUCLEOTIDE SEQUENCE [LARGE SCALE GENOMIC DNA]</scope>
    <source>
        <strain evidence="12 13">DSM 24830</strain>
    </source>
</reference>
<protein>
    <submittedName>
        <fullName evidence="12">Molybdate transport system ATP-binding protein</fullName>
    </submittedName>
</protein>
<dbReference type="InterPro" id="IPR027417">
    <property type="entry name" value="P-loop_NTPase"/>
</dbReference>
<dbReference type="Proteomes" id="UP000294887">
    <property type="component" value="Unassembled WGS sequence"/>
</dbReference>
<dbReference type="GO" id="GO:0016887">
    <property type="term" value="F:ATP hydrolysis activity"/>
    <property type="evidence" value="ECO:0007669"/>
    <property type="project" value="InterPro"/>
</dbReference>
<evidence type="ECO:0000259" key="11">
    <source>
        <dbReference type="PROSITE" id="PS51866"/>
    </source>
</evidence>
<keyword evidence="5" id="KW-0547">Nucleotide-binding</keyword>
<dbReference type="SMART" id="SM00382">
    <property type="entry name" value="AAA"/>
    <property type="match status" value="1"/>
</dbReference>
<dbReference type="NCBIfam" id="TIGR02142">
    <property type="entry name" value="modC_ABC"/>
    <property type="match status" value="1"/>
</dbReference>
<keyword evidence="2" id="KW-1003">Cell membrane</keyword>
<dbReference type="InterPro" id="IPR005116">
    <property type="entry name" value="Transp-assoc_OB_typ1"/>
</dbReference>
<dbReference type="PROSITE" id="PS51866">
    <property type="entry name" value="MOP"/>
    <property type="match status" value="1"/>
</dbReference>
<dbReference type="InterPro" id="IPR050334">
    <property type="entry name" value="Molybdenum_import_ModC"/>
</dbReference>
<keyword evidence="3 9" id="KW-0500">Molybdenum</keyword>
<gene>
    <name evidence="12" type="ORF">EV695_3774</name>
</gene>
<keyword evidence="6 12" id="KW-0067">ATP-binding</keyword>
<dbReference type="PANTHER" id="PTHR43514:SF10">
    <property type="entry name" value="MOLYBDENUM IMPORT ATP-BINDING PROTEIN MODC 2"/>
    <property type="match status" value="1"/>
</dbReference>
<organism evidence="12 13">
    <name type="scientific">Cocleimonas flava</name>
    <dbReference type="NCBI Taxonomy" id="634765"/>
    <lineage>
        <taxon>Bacteria</taxon>
        <taxon>Pseudomonadati</taxon>
        <taxon>Pseudomonadota</taxon>
        <taxon>Gammaproteobacteria</taxon>
        <taxon>Thiotrichales</taxon>
        <taxon>Thiotrichaceae</taxon>
        <taxon>Cocleimonas</taxon>
    </lineage>
</organism>
<evidence type="ECO:0000256" key="5">
    <source>
        <dbReference type="ARBA" id="ARBA00022741"/>
    </source>
</evidence>
<dbReference type="Pfam" id="PF00005">
    <property type="entry name" value="ABC_tran"/>
    <property type="match status" value="1"/>
</dbReference>
<keyword evidence="7" id="KW-1278">Translocase</keyword>
<dbReference type="GO" id="GO:0016020">
    <property type="term" value="C:membrane"/>
    <property type="evidence" value="ECO:0007669"/>
    <property type="project" value="InterPro"/>
</dbReference>
<evidence type="ECO:0000256" key="2">
    <source>
        <dbReference type="ARBA" id="ARBA00022475"/>
    </source>
</evidence>
<evidence type="ECO:0000259" key="10">
    <source>
        <dbReference type="PROSITE" id="PS50893"/>
    </source>
</evidence>
<dbReference type="InterPro" id="IPR004606">
    <property type="entry name" value="Mop_domain"/>
</dbReference>
<dbReference type="RefSeq" id="WP_131907525.1">
    <property type="nucleotide sequence ID" value="NZ_BAAAFU010000007.1"/>
</dbReference>
<dbReference type="OrthoDB" id="9802264at2"/>
<keyword evidence="4" id="KW-0997">Cell inner membrane</keyword>
<dbReference type="Pfam" id="PF03459">
    <property type="entry name" value="TOBE"/>
    <property type="match status" value="1"/>
</dbReference>
<evidence type="ECO:0000313" key="13">
    <source>
        <dbReference type="Proteomes" id="UP000294887"/>
    </source>
</evidence>
<dbReference type="Gene3D" id="3.40.50.300">
    <property type="entry name" value="P-loop containing nucleotide triphosphate hydrolases"/>
    <property type="match status" value="1"/>
</dbReference>
<evidence type="ECO:0000256" key="4">
    <source>
        <dbReference type="ARBA" id="ARBA00022519"/>
    </source>
</evidence>
<dbReference type="InterPro" id="IPR003439">
    <property type="entry name" value="ABC_transporter-like_ATP-bd"/>
</dbReference>
<dbReference type="InterPro" id="IPR017871">
    <property type="entry name" value="ABC_transporter-like_CS"/>
</dbReference>
<dbReference type="InterPro" id="IPR008995">
    <property type="entry name" value="Mo/tungstate-bd_C_term_dom"/>
</dbReference>
<dbReference type="EMBL" id="SMFQ01000005">
    <property type="protein sequence ID" value="TCJ83036.1"/>
    <property type="molecule type" value="Genomic_DNA"/>
</dbReference>
<dbReference type="GO" id="GO:0005524">
    <property type="term" value="F:ATP binding"/>
    <property type="evidence" value="ECO:0007669"/>
    <property type="project" value="UniProtKB-KW"/>
</dbReference>
<sequence>MSIEARFRIDRKDFVLDVDLTLPDKGVSVIFGPSGCGKTTLLRSISGLEHSPEGYLRVGDSVWQDSQQFVPTHKRPLAYVFQEASLFAHLDVQANLEYGMKRVPKADRKVSLETAVELLGIGALLKRKANQLSGGERQRVSIARALAVSPQLLLMDEPLASLNLERKQEIMQYLQSLHNELDIPIIYVSHSLGEVARLADHMVLLDDGRVTASGNVTELFSRLDLPIAQSHKAAAFIQATVAEHDEAFGLTYLDFAGGRLSVLQSNLAIGSTVKLRIVARDVSLTLKHQTETSILNIFPVIVDEIISENHSQVMVKLMANGVPILSRLSLKSATVMDLKPGKQVYAQVKTVALLS</sequence>
<dbReference type="AlphaFoldDB" id="A0A4R1EP28"/>
<dbReference type="Gene3D" id="2.40.50.100">
    <property type="match status" value="1"/>
</dbReference>
<dbReference type="PANTHER" id="PTHR43514">
    <property type="entry name" value="ABC TRANSPORTER I FAMILY MEMBER 10"/>
    <property type="match status" value="1"/>
</dbReference>
<dbReference type="InterPro" id="IPR011868">
    <property type="entry name" value="ModC_ABC_ATP-bd"/>
</dbReference>
<evidence type="ECO:0000256" key="1">
    <source>
        <dbReference type="ARBA" id="ARBA00022448"/>
    </source>
</evidence>
<dbReference type="SUPFAM" id="SSF50331">
    <property type="entry name" value="MOP-like"/>
    <property type="match status" value="1"/>
</dbReference>
<feature type="domain" description="ABC transporter" evidence="10">
    <location>
        <begin position="1"/>
        <end position="232"/>
    </location>
</feature>
<evidence type="ECO:0000256" key="9">
    <source>
        <dbReference type="PROSITE-ProRule" id="PRU01213"/>
    </source>
</evidence>